<dbReference type="AlphaFoldDB" id="X0ZJ70"/>
<organism evidence="1">
    <name type="scientific">marine sediment metagenome</name>
    <dbReference type="NCBI Taxonomy" id="412755"/>
    <lineage>
        <taxon>unclassified sequences</taxon>
        <taxon>metagenomes</taxon>
        <taxon>ecological metagenomes</taxon>
    </lineage>
</organism>
<dbReference type="Gene3D" id="2.60.120.200">
    <property type="match status" value="1"/>
</dbReference>
<accession>X0ZJ70</accession>
<comment type="caution">
    <text evidence="1">The sequence shown here is derived from an EMBL/GenBank/DDBJ whole genome shotgun (WGS) entry which is preliminary data.</text>
</comment>
<evidence type="ECO:0000313" key="1">
    <source>
        <dbReference type="EMBL" id="GAG48361.1"/>
    </source>
</evidence>
<protein>
    <submittedName>
        <fullName evidence="1">Uncharacterized protein</fullName>
    </submittedName>
</protein>
<proteinExistence type="predicted"/>
<dbReference type="PROSITE" id="PS00414">
    <property type="entry name" value="PROFILIN"/>
    <property type="match status" value="1"/>
</dbReference>
<name>X0ZJ70_9ZZZZ</name>
<feature type="non-terminal residue" evidence="1">
    <location>
        <position position="175"/>
    </location>
</feature>
<reference evidence="1" key="1">
    <citation type="journal article" date="2014" name="Front. Microbiol.">
        <title>High frequency of phylogenetically diverse reductive dehalogenase-homologous genes in deep subseafloor sedimentary metagenomes.</title>
        <authorList>
            <person name="Kawai M."/>
            <person name="Futagami T."/>
            <person name="Toyoda A."/>
            <person name="Takaki Y."/>
            <person name="Nishi S."/>
            <person name="Hori S."/>
            <person name="Arai W."/>
            <person name="Tsubouchi T."/>
            <person name="Morono Y."/>
            <person name="Uchiyama I."/>
            <person name="Ito T."/>
            <person name="Fujiyama A."/>
            <person name="Inagaki F."/>
            <person name="Takami H."/>
        </authorList>
    </citation>
    <scope>NUCLEOTIDE SEQUENCE</scope>
    <source>
        <strain evidence="1">Expedition CK06-06</strain>
    </source>
</reference>
<dbReference type="SUPFAM" id="SSF49899">
    <property type="entry name" value="Concanavalin A-like lectins/glucanases"/>
    <property type="match status" value="1"/>
</dbReference>
<dbReference type="GO" id="GO:0003779">
    <property type="term" value="F:actin binding"/>
    <property type="evidence" value="ECO:0007669"/>
    <property type="project" value="InterPro"/>
</dbReference>
<gene>
    <name evidence="1" type="ORF">S01H1_82216</name>
</gene>
<dbReference type="InterPro" id="IPR027310">
    <property type="entry name" value="Profilin_CS"/>
</dbReference>
<sequence length="175" mass="18822">MAWDQIFDEELADFDVISPAWDKEVDAVGDFNAEQDADNDLNDHADAAHDGAVGLEITFDDANEASGTINATAPNNTTGAISYWLNLNDLSQDAGVINILYCVDGVAGIRWSNRLTFVGGNYTLSFYSMDDGVGATQSAQSATLTAGWHHILFVFERSTGAGNDDGWAKMYIDGV</sequence>
<dbReference type="InterPro" id="IPR013320">
    <property type="entry name" value="ConA-like_dom_sf"/>
</dbReference>
<dbReference type="EMBL" id="BARS01055718">
    <property type="protein sequence ID" value="GAG48361.1"/>
    <property type="molecule type" value="Genomic_DNA"/>
</dbReference>